<dbReference type="SUPFAM" id="SSF111369">
    <property type="entry name" value="HlyD-like secretion proteins"/>
    <property type="match status" value="1"/>
</dbReference>
<dbReference type="Proteomes" id="UP000318801">
    <property type="component" value="Unassembled WGS sequence"/>
</dbReference>
<comment type="subcellular location">
    <subcellularLocation>
        <location evidence="1">Cell envelope</location>
    </subcellularLocation>
</comment>
<feature type="domain" description="Multidrug resistance protein MdtA-like barrel-sandwich hybrid" evidence="7">
    <location>
        <begin position="67"/>
        <end position="207"/>
    </location>
</feature>
<dbReference type="InterPro" id="IPR058625">
    <property type="entry name" value="MdtA-like_BSH"/>
</dbReference>
<dbReference type="InterPro" id="IPR058626">
    <property type="entry name" value="MdtA-like_b-barrel"/>
</dbReference>
<dbReference type="InterPro" id="IPR058624">
    <property type="entry name" value="MdtA-like_HH"/>
</dbReference>
<feature type="chain" id="PRO_5021495038" evidence="5">
    <location>
        <begin position="18"/>
        <end position="417"/>
    </location>
</feature>
<dbReference type="Pfam" id="PF25944">
    <property type="entry name" value="Beta-barrel_RND"/>
    <property type="match status" value="1"/>
</dbReference>
<feature type="region of interest" description="Disordered" evidence="4">
    <location>
        <begin position="384"/>
        <end position="417"/>
    </location>
</feature>
<dbReference type="PROSITE" id="PS51257">
    <property type="entry name" value="PROKAR_LIPOPROTEIN"/>
    <property type="match status" value="1"/>
</dbReference>
<evidence type="ECO:0000259" key="9">
    <source>
        <dbReference type="Pfam" id="PF25967"/>
    </source>
</evidence>
<dbReference type="EMBL" id="VHLG01000011">
    <property type="protein sequence ID" value="TPW28895.1"/>
    <property type="molecule type" value="Genomic_DNA"/>
</dbReference>
<feature type="signal peptide" evidence="5">
    <location>
        <begin position="1"/>
        <end position="17"/>
    </location>
</feature>
<organism evidence="10 11">
    <name type="scientific">Martelella alba</name>
    <dbReference type="NCBI Taxonomy" id="2590451"/>
    <lineage>
        <taxon>Bacteria</taxon>
        <taxon>Pseudomonadati</taxon>
        <taxon>Pseudomonadota</taxon>
        <taxon>Alphaproteobacteria</taxon>
        <taxon>Hyphomicrobiales</taxon>
        <taxon>Aurantimonadaceae</taxon>
        <taxon>Martelella</taxon>
    </lineage>
</organism>
<sequence length="417" mass="43808">MRLTRSTTLLAVLGLCAALVGCSEQSSTKAGAGAAPSKTQVSVVTLHPQSVTITAELPGRTSSSLEAEVRPQVTGIITDRLFEEGSEVEKGAALYKIDSAGYKAALDIAKAQLQQAEAAVPSAQAKADRYAKLSKNEAISEQDVDDAKAALDEANAAVAAAKASVETAKIDLDHTTITAPISGRIDKSSLTVGALVTASQSDALTTIHKINPINVDVTQSSTNLLNLRQAIAQGRVRISGEGVKVKLMLENGMVYPVDGKLEFSESTVSETTGTYTLRAVFDNPDRLLLPGMYVHAMVEEGVADNSFLVPQRAVSRNTDGQATAYFVNGDGQVEQRVLDVGRSVGNNWLVNAGVEDGDRVIVEGSQYVREGQDVDTVEVTIDETTGEVESRDQSLNGAPKSSSDVAARTSASATKAN</sequence>
<dbReference type="AlphaFoldDB" id="A0A506U7G3"/>
<evidence type="ECO:0000259" key="6">
    <source>
        <dbReference type="Pfam" id="PF25876"/>
    </source>
</evidence>
<gene>
    <name evidence="10" type="ORF">FJU08_16355</name>
</gene>
<dbReference type="Gene3D" id="2.40.50.100">
    <property type="match status" value="1"/>
</dbReference>
<dbReference type="Gene3D" id="1.10.287.470">
    <property type="entry name" value="Helix hairpin bin"/>
    <property type="match status" value="1"/>
</dbReference>
<evidence type="ECO:0000256" key="4">
    <source>
        <dbReference type="SAM" id="MobiDB-lite"/>
    </source>
</evidence>
<accession>A0A506U7G3</accession>
<keyword evidence="11" id="KW-1185">Reference proteome</keyword>
<evidence type="ECO:0000259" key="8">
    <source>
        <dbReference type="Pfam" id="PF25944"/>
    </source>
</evidence>
<reference evidence="10 11" key="1">
    <citation type="submission" date="2019-06" db="EMBL/GenBank/DDBJ databases">
        <authorList>
            <person name="Li M."/>
        </authorList>
    </citation>
    <scope>NUCLEOTIDE SEQUENCE [LARGE SCALE GENOMIC DNA]</scope>
    <source>
        <strain evidence="10 11">BGMRC2036</strain>
    </source>
</reference>
<dbReference type="GO" id="GO:0015562">
    <property type="term" value="F:efflux transmembrane transporter activity"/>
    <property type="evidence" value="ECO:0007669"/>
    <property type="project" value="InterPro"/>
</dbReference>
<proteinExistence type="inferred from homology"/>
<dbReference type="GO" id="GO:0046677">
    <property type="term" value="P:response to antibiotic"/>
    <property type="evidence" value="ECO:0007669"/>
    <property type="project" value="TreeGrafter"/>
</dbReference>
<dbReference type="PANTHER" id="PTHR30158">
    <property type="entry name" value="ACRA/E-RELATED COMPONENT OF DRUG EFFLUX TRANSPORTER"/>
    <property type="match status" value="1"/>
</dbReference>
<dbReference type="RefSeq" id="WP_141150094.1">
    <property type="nucleotide sequence ID" value="NZ_VHLG01000011.1"/>
</dbReference>
<feature type="domain" description="Multidrug resistance protein MdtA-like beta-barrel" evidence="8">
    <location>
        <begin position="212"/>
        <end position="301"/>
    </location>
</feature>
<feature type="domain" description="Multidrug resistance protein MdtA-like C-terminal permuted SH3" evidence="9">
    <location>
        <begin position="305"/>
        <end position="366"/>
    </location>
</feature>
<feature type="coiled-coil region" evidence="3">
    <location>
        <begin position="99"/>
        <end position="171"/>
    </location>
</feature>
<dbReference type="InterPro" id="IPR058627">
    <property type="entry name" value="MdtA-like_C"/>
</dbReference>
<evidence type="ECO:0000256" key="3">
    <source>
        <dbReference type="SAM" id="Coils"/>
    </source>
</evidence>
<dbReference type="Gene3D" id="2.40.30.170">
    <property type="match status" value="1"/>
</dbReference>
<dbReference type="Pfam" id="PF25917">
    <property type="entry name" value="BSH_RND"/>
    <property type="match status" value="1"/>
</dbReference>
<dbReference type="FunFam" id="2.40.420.20:FF:000001">
    <property type="entry name" value="Efflux RND transporter periplasmic adaptor subunit"/>
    <property type="match status" value="1"/>
</dbReference>
<dbReference type="NCBIfam" id="TIGR01730">
    <property type="entry name" value="RND_mfp"/>
    <property type="match status" value="1"/>
</dbReference>
<evidence type="ECO:0000256" key="5">
    <source>
        <dbReference type="SAM" id="SignalP"/>
    </source>
</evidence>
<dbReference type="PANTHER" id="PTHR30158:SF3">
    <property type="entry name" value="MULTIDRUG EFFLUX PUMP SUBUNIT ACRA-RELATED"/>
    <property type="match status" value="1"/>
</dbReference>
<name>A0A506U7G3_9HYPH</name>
<comment type="similarity">
    <text evidence="2">Belongs to the membrane fusion protein (MFP) (TC 8.A.1) family.</text>
</comment>
<feature type="domain" description="Multidrug resistance protein MdtA-like alpha-helical hairpin" evidence="6">
    <location>
        <begin position="106"/>
        <end position="175"/>
    </location>
</feature>
<evidence type="ECO:0000256" key="1">
    <source>
        <dbReference type="ARBA" id="ARBA00004196"/>
    </source>
</evidence>
<dbReference type="InterPro" id="IPR006143">
    <property type="entry name" value="RND_pump_MFP"/>
</dbReference>
<evidence type="ECO:0000313" key="11">
    <source>
        <dbReference type="Proteomes" id="UP000318801"/>
    </source>
</evidence>
<dbReference type="OrthoDB" id="9800613at2"/>
<protein>
    <submittedName>
        <fullName evidence="10">Efflux RND transporter periplasmic adaptor subunit</fullName>
    </submittedName>
</protein>
<dbReference type="Gene3D" id="2.40.420.20">
    <property type="match status" value="1"/>
</dbReference>
<comment type="caution">
    <text evidence="10">The sequence shown here is derived from an EMBL/GenBank/DDBJ whole genome shotgun (WGS) entry which is preliminary data.</text>
</comment>
<dbReference type="GO" id="GO:0005886">
    <property type="term" value="C:plasma membrane"/>
    <property type="evidence" value="ECO:0007669"/>
    <property type="project" value="UniProtKB-SubCell"/>
</dbReference>
<keyword evidence="5" id="KW-0732">Signal</keyword>
<feature type="compositionally biased region" description="Polar residues" evidence="4">
    <location>
        <begin position="393"/>
        <end position="417"/>
    </location>
</feature>
<evidence type="ECO:0000256" key="2">
    <source>
        <dbReference type="ARBA" id="ARBA00009477"/>
    </source>
</evidence>
<dbReference type="Pfam" id="PF25876">
    <property type="entry name" value="HH_MFP_RND"/>
    <property type="match status" value="1"/>
</dbReference>
<evidence type="ECO:0000259" key="7">
    <source>
        <dbReference type="Pfam" id="PF25917"/>
    </source>
</evidence>
<keyword evidence="3" id="KW-0175">Coiled coil</keyword>
<evidence type="ECO:0000313" key="10">
    <source>
        <dbReference type="EMBL" id="TPW28895.1"/>
    </source>
</evidence>
<dbReference type="Pfam" id="PF25967">
    <property type="entry name" value="RND-MFP_C"/>
    <property type="match status" value="1"/>
</dbReference>